<sequence length="487" mass="51104">MSRTAPVPASEVRVWDGEADVVVAGNGSAGASAAIEAARAGADVLVLDAAGGWGGASAMSGGEIYLGGGTPLQKACGVTDSPEAMFRFLQLATGPGADDEKLSVYCEHSVEHYDWLVGCGVPFVGELWTEPSWEAPTGYGLMYTGGENAAPFVDLVPPAPRGHIVHMEDKKPGERSAGWELMNHLVRTAADAGAAVRYDTRVERLIVDDGVVVGVEAVTAGQPVRLRARRGVVLASGGFGADTAMLEQHSPRLAGNWLVGTDGDDGRGIRMAQAVGAAVRHMDAGQVAFPADPALVFRSILLDARGRRFVTEDTYPGRIGQTALFRQDRQVFVLFDETADEELRSKTGVPPRPTWVSDDLPELAALMGVPADVLTQTVETYNAHAARGEDPLFGKSARWLRPLRPPYGVVDLRKIPYGIFTLGGLHTSVRGEVLDSGGDPIPGLFAAGRVTNGIPAWGYCSGTSLGDATFFGRRAGRAAGSGTAGTG</sequence>
<dbReference type="PANTHER" id="PTHR43400">
    <property type="entry name" value="FUMARATE REDUCTASE"/>
    <property type="match status" value="1"/>
</dbReference>
<dbReference type="InterPro" id="IPR003953">
    <property type="entry name" value="FAD-dep_OxRdtase_2_FAD-bd"/>
</dbReference>
<reference evidence="7" key="1">
    <citation type="journal article" date="2019" name="Int. J. Syst. Evol. Microbiol.">
        <title>The Global Catalogue of Microorganisms (GCM) 10K type strain sequencing project: providing services to taxonomists for standard genome sequencing and annotation.</title>
        <authorList>
            <consortium name="The Broad Institute Genomics Platform"/>
            <consortium name="The Broad Institute Genome Sequencing Center for Infectious Disease"/>
            <person name="Wu L."/>
            <person name="Ma J."/>
        </authorList>
    </citation>
    <scope>NUCLEOTIDE SEQUENCE [LARGE SCALE GENOMIC DNA]</scope>
    <source>
        <strain evidence="7">JCM 9458</strain>
    </source>
</reference>
<organism evidence="6 7">
    <name type="scientific">Cryptosporangium minutisporangium</name>
    <dbReference type="NCBI Taxonomy" id="113569"/>
    <lineage>
        <taxon>Bacteria</taxon>
        <taxon>Bacillati</taxon>
        <taxon>Actinomycetota</taxon>
        <taxon>Actinomycetes</taxon>
        <taxon>Cryptosporangiales</taxon>
        <taxon>Cryptosporangiaceae</taxon>
        <taxon>Cryptosporangium</taxon>
    </lineage>
</organism>
<dbReference type="InterPro" id="IPR036188">
    <property type="entry name" value="FAD/NAD-bd_sf"/>
</dbReference>
<dbReference type="Pfam" id="PF00890">
    <property type="entry name" value="FAD_binding_2"/>
    <property type="match status" value="1"/>
</dbReference>
<evidence type="ECO:0000256" key="2">
    <source>
        <dbReference type="ARBA" id="ARBA00022630"/>
    </source>
</evidence>
<dbReference type="EMBL" id="BAAAYN010000005">
    <property type="protein sequence ID" value="GAA3383449.1"/>
    <property type="molecule type" value="Genomic_DNA"/>
</dbReference>
<evidence type="ECO:0000259" key="5">
    <source>
        <dbReference type="Pfam" id="PF00890"/>
    </source>
</evidence>
<keyword evidence="4" id="KW-0560">Oxidoreductase</keyword>
<accession>A0ABP6SSH8</accession>
<dbReference type="NCBIfam" id="NF005510">
    <property type="entry name" value="PRK07121.1-3"/>
    <property type="match status" value="1"/>
</dbReference>
<evidence type="ECO:0000256" key="3">
    <source>
        <dbReference type="ARBA" id="ARBA00022827"/>
    </source>
</evidence>
<gene>
    <name evidence="6" type="ORF">GCM10020369_09360</name>
</gene>
<dbReference type="PANTHER" id="PTHR43400:SF10">
    <property type="entry name" value="3-OXOSTEROID 1-DEHYDROGENASE"/>
    <property type="match status" value="1"/>
</dbReference>
<dbReference type="SUPFAM" id="SSF56425">
    <property type="entry name" value="Succinate dehydrogenase/fumarate reductase flavoprotein, catalytic domain"/>
    <property type="match status" value="1"/>
</dbReference>
<dbReference type="Proteomes" id="UP001501676">
    <property type="component" value="Unassembled WGS sequence"/>
</dbReference>
<dbReference type="Gene3D" id="3.90.700.10">
    <property type="entry name" value="Succinate dehydrogenase/fumarate reductase flavoprotein, catalytic domain"/>
    <property type="match status" value="1"/>
</dbReference>
<dbReference type="PRINTS" id="PR00411">
    <property type="entry name" value="PNDRDTASEI"/>
</dbReference>
<evidence type="ECO:0000256" key="1">
    <source>
        <dbReference type="ARBA" id="ARBA00001974"/>
    </source>
</evidence>
<keyword evidence="3" id="KW-0274">FAD</keyword>
<keyword evidence="7" id="KW-1185">Reference proteome</keyword>
<keyword evidence="2" id="KW-0285">Flavoprotein</keyword>
<evidence type="ECO:0000313" key="6">
    <source>
        <dbReference type="EMBL" id="GAA3383449.1"/>
    </source>
</evidence>
<dbReference type="Gene3D" id="3.50.50.60">
    <property type="entry name" value="FAD/NAD(P)-binding domain"/>
    <property type="match status" value="1"/>
</dbReference>
<name>A0ABP6SSH8_9ACTN</name>
<dbReference type="RefSeq" id="WP_345726698.1">
    <property type="nucleotide sequence ID" value="NZ_BAAAYN010000005.1"/>
</dbReference>
<comment type="cofactor">
    <cofactor evidence="1">
        <name>FAD</name>
        <dbReference type="ChEBI" id="CHEBI:57692"/>
    </cofactor>
</comment>
<dbReference type="SUPFAM" id="SSF51905">
    <property type="entry name" value="FAD/NAD(P)-binding domain"/>
    <property type="match status" value="1"/>
</dbReference>
<proteinExistence type="predicted"/>
<evidence type="ECO:0000256" key="4">
    <source>
        <dbReference type="ARBA" id="ARBA00023002"/>
    </source>
</evidence>
<evidence type="ECO:0000313" key="7">
    <source>
        <dbReference type="Proteomes" id="UP001501676"/>
    </source>
</evidence>
<comment type="caution">
    <text evidence="6">The sequence shown here is derived from an EMBL/GenBank/DDBJ whole genome shotgun (WGS) entry which is preliminary data.</text>
</comment>
<dbReference type="PRINTS" id="PR00368">
    <property type="entry name" value="FADPNR"/>
</dbReference>
<protein>
    <submittedName>
        <fullName evidence="6">FAD-binding protein</fullName>
    </submittedName>
</protein>
<dbReference type="InterPro" id="IPR050315">
    <property type="entry name" value="FAD-oxidoreductase_2"/>
</dbReference>
<dbReference type="InterPro" id="IPR027477">
    <property type="entry name" value="Succ_DH/fumarate_Rdtase_cat_sf"/>
</dbReference>
<feature type="domain" description="FAD-dependent oxidoreductase 2 FAD-binding" evidence="5">
    <location>
        <begin position="20"/>
        <end position="454"/>
    </location>
</feature>